<evidence type="ECO:0000313" key="3">
    <source>
        <dbReference type="Proteomes" id="UP001063166"/>
    </source>
</evidence>
<name>A0A9P3PLJ8_LYOSH</name>
<proteinExistence type="predicted"/>
<dbReference type="Proteomes" id="UP001063166">
    <property type="component" value="Unassembled WGS sequence"/>
</dbReference>
<organism evidence="2 3">
    <name type="scientific">Lyophyllum shimeji</name>
    <name type="common">Hon-shimeji</name>
    <name type="synonym">Tricholoma shimeji</name>
    <dbReference type="NCBI Taxonomy" id="47721"/>
    <lineage>
        <taxon>Eukaryota</taxon>
        <taxon>Fungi</taxon>
        <taxon>Dikarya</taxon>
        <taxon>Basidiomycota</taxon>
        <taxon>Agaricomycotina</taxon>
        <taxon>Agaricomycetes</taxon>
        <taxon>Agaricomycetidae</taxon>
        <taxon>Agaricales</taxon>
        <taxon>Tricholomatineae</taxon>
        <taxon>Lyophyllaceae</taxon>
        <taxon>Lyophyllum</taxon>
    </lineage>
</organism>
<sequence>MWKLAPRRGPTARVSKDLVSSGERGLESVRQTMCCITLSSSPSPQCSAGSDVMSNLRVRVRLFYGWPSTACWTAARTRPYSRREWQAGPDR</sequence>
<reference evidence="2" key="1">
    <citation type="submission" date="2022-07" db="EMBL/GenBank/DDBJ databases">
        <title>The genome of Lyophyllum shimeji provides insight into the initial evolution of ectomycorrhizal fungal genome.</title>
        <authorList>
            <person name="Kobayashi Y."/>
            <person name="Shibata T."/>
            <person name="Hirakawa H."/>
            <person name="Shigenobu S."/>
            <person name="Nishiyama T."/>
            <person name="Yamada A."/>
            <person name="Hasebe M."/>
            <person name="Kawaguchi M."/>
        </authorList>
    </citation>
    <scope>NUCLEOTIDE SEQUENCE</scope>
    <source>
        <strain evidence="2">AT787</strain>
    </source>
</reference>
<keyword evidence="3" id="KW-1185">Reference proteome</keyword>
<protein>
    <submittedName>
        <fullName evidence="2">Uncharacterized protein</fullName>
    </submittedName>
</protein>
<gene>
    <name evidence="2" type="ORF">LshimejAT787_0504220</name>
</gene>
<accession>A0A9P3PLJ8</accession>
<evidence type="ECO:0000256" key="1">
    <source>
        <dbReference type="SAM" id="MobiDB-lite"/>
    </source>
</evidence>
<evidence type="ECO:0000313" key="2">
    <source>
        <dbReference type="EMBL" id="GLB38557.1"/>
    </source>
</evidence>
<feature type="region of interest" description="Disordered" evidence="1">
    <location>
        <begin position="1"/>
        <end position="21"/>
    </location>
</feature>
<dbReference type="AlphaFoldDB" id="A0A9P3PLJ8"/>
<dbReference type="EMBL" id="BRPK01000005">
    <property type="protein sequence ID" value="GLB38557.1"/>
    <property type="molecule type" value="Genomic_DNA"/>
</dbReference>
<comment type="caution">
    <text evidence="2">The sequence shown here is derived from an EMBL/GenBank/DDBJ whole genome shotgun (WGS) entry which is preliminary data.</text>
</comment>